<accession>M2UAX6</accession>
<dbReference type="AlphaFoldDB" id="M2UAX6"/>
<feature type="domain" description="Peptidase A1" evidence="2">
    <location>
        <begin position="31"/>
        <end position="389"/>
    </location>
</feature>
<dbReference type="HOGENOM" id="CLU_062498_0_0_1"/>
<dbReference type="GO" id="GO:0006508">
    <property type="term" value="P:proteolysis"/>
    <property type="evidence" value="ECO:0007669"/>
    <property type="project" value="InterPro"/>
</dbReference>
<dbReference type="OMA" id="PRFGIYY"/>
<dbReference type="Gene3D" id="2.40.70.10">
    <property type="entry name" value="Acid Proteases"/>
    <property type="match status" value="2"/>
</dbReference>
<evidence type="ECO:0000313" key="3">
    <source>
        <dbReference type="EMBL" id="EMD85102.1"/>
    </source>
</evidence>
<protein>
    <recommendedName>
        <fullName evidence="2">Peptidase A1 domain-containing protein</fullName>
    </recommendedName>
</protein>
<keyword evidence="4" id="KW-1185">Reference proteome</keyword>
<proteinExistence type="inferred from homology"/>
<dbReference type="InterPro" id="IPR033121">
    <property type="entry name" value="PEPTIDASE_A1"/>
</dbReference>
<dbReference type="InterPro" id="IPR034164">
    <property type="entry name" value="Pepsin-like_dom"/>
</dbReference>
<dbReference type="STRING" id="701091.M2UAX6"/>
<dbReference type="InterPro" id="IPR001461">
    <property type="entry name" value="Aspartic_peptidase_A1"/>
</dbReference>
<dbReference type="eggNOG" id="KOG1339">
    <property type="taxonomic scope" value="Eukaryota"/>
</dbReference>
<sequence length="408" mass="44469">MVGSVNKFLAIAGTASAAVFDLPVVIKSTYSSVKFDIGTPPKEHQLLFDTGSSTLWTVSTDCTQDSCPEGSTELYKRRYYNASASSTAVDVGIPATIPYLGGNVEGEIYQDVFSALDGSVEWNQSFIAVNKSSWLWITADGFLGLGFSTIAEPNTSTLVETLLWDGKLDKPRFGLYYGTNLGDEGPQDGVLSIGDSHEDKFVDGQVVYAPLQKVNNEYDLWRTPLKAVNLLVAKNPSNPNHTVETHIGKLPTTQFSGNAIESPNVTLSTFGDGTAIFDTGAGGLSLPEDMIDSIYYNLGWDYQSLLNGKQRFTCEAMNASWAISLILGEGAPENDVVVSIRGDELLKPGAQCMPPFDPSNAPSFALVGTTLLQRYYTIWDFGADKVAEYKPRLGFGRLKKQFDWKYQS</sequence>
<dbReference type="InterPro" id="IPR021109">
    <property type="entry name" value="Peptidase_aspartic_dom_sf"/>
</dbReference>
<dbReference type="Proteomes" id="UP000016936">
    <property type="component" value="Unassembled WGS sequence"/>
</dbReference>
<dbReference type="SUPFAM" id="SSF50630">
    <property type="entry name" value="Acid proteases"/>
    <property type="match status" value="1"/>
</dbReference>
<reference evidence="4" key="2">
    <citation type="journal article" date="2013" name="PLoS Genet.">
        <title>Comparative genome structure, secondary metabolite, and effector coding capacity across Cochliobolus pathogens.</title>
        <authorList>
            <person name="Condon B.J."/>
            <person name="Leng Y."/>
            <person name="Wu D."/>
            <person name="Bushley K.E."/>
            <person name="Ohm R.A."/>
            <person name="Otillar R."/>
            <person name="Martin J."/>
            <person name="Schackwitz W."/>
            <person name="Grimwood J."/>
            <person name="MohdZainudin N."/>
            <person name="Xue C."/>
            <person name="Wang R."/>
            <person name="Manning V.A."/>
            <person name="Dhillon B."/>
            <person name="Tu Z.J."/>
            <person name="Steffenson B.J."/>
            <person name="Salamov A."/>
            <person name="Sun H."/>
            <person name="Lowry S."/>
            <person name="LaButti K."/>
            <person name="Han J."/>
            <person name="Copeland A."/>
            <person name="Lindquist E."/>
            <person name="Barry K."/>
            <person name="Schmutz J."/>
            <person name="Baker S.E."/>
            <person name="Ciuffetti L.M."/>
            <person name="Grigoriev I.V."/>
            <person name="Zhong S."/>
            <person name="Turgeon B.G."/>
        </authorList>
    </citation>
    <scope>NUCLEOTIDE SEQUENCE [LARGE SCALE GENOMIC DNA]</scope>
    <source>
        <strain evidence="4">C5 / ATCC 48332 / race O</strain>
    </source>
</reference>
<dbReference type="GO" id="GO:0000324">
    <property type="term" value="C:fungal-type vacuole"/>
    <property type="evidence" value="ECO:0007669"/>
    <property type="project" value="TreeGrafter"/>
</dbReference>
<evidence type="ECO:0000259" key="2">
    <source>
        <dbReference type="PROSITE" id="PS51767"/>
    </source>
</evidence>
<dbReference type="PROSITE" id="PS51767">
    <property type="entry name" value="PEPTIDASE_A1"/>
    <property type="match status" value="1"/>
</dbReference>
<dbReference type="Pfam" id="PF00026">
    <property type="entry name" value="Asp"/>
    <property type="match status" value="2"/>
</dbReference>
<dbReference type="MEROPS" id="A01.081"/>
<evidence type="ECO:0000256" key="1">
    <source>
        <dbReference type="ARBA" id="ARBA00007447"/>
    </source>
</evidence>
<dbReference type="PRINTS" id="PR00792">
    <property type="entry name" value="PEPSIN"/>
</dbReference>
<organism evidence="3 4">
    <name type="scientific">Cochliobolus heterostrophus (strain C5 / ATCC 48332 / race O)</name>
    <name type="common">Southern corn leaf blight fungus</name>
    <name type="synonym">Bipolaris maydis</name>
    <dbReference type="NCBI Taxonomy" id="701091"/>
    <lineage>
        <taxon>Eukaryota</taxon>
        <taxon>Fungi</taxon>
        <taxon>Dikarya</taxon>
        <taxon>Ascomycota</taxon>
        <taxon>Pezizomycotina</taxon>
        <taxon>Dothideomycetes</taxon>
        <taxon>Pleosporomycetidae</taxon>
        <taxon>Pleosporales</taxon>
        <taxon>Pleosporineae</taxon>
        <taxon>Pleosporaceae</taxon>
        <taxon>Bipolaris</taxon>
    </lineage>
</organism>
<reference evidence="3 4" key="1">
    <citation type="journal article" date="2012" name="PLoS Pathog.">
        <title>Diverse lifestyles and strategies of plant pathogenesis encoded in the genomes of eighteen Dothideomycetes fungi.</title>
        <authorList>
            <person name="Ohm R.A."/>
            <person name="Feau N."/>
            <person name="Henrissat B."/>
            <person name="Schoch C.L."/>
            <person name="Horwitz B.A."/>
            <person name="Barry K.W."/>
            <person name="Condon B.J."/>
            <person name="Copeland A.C."/>
            <person name="Dhillon B."/>
            <person name="Glaser F."/>
            <person name="Hesse C.N."/>
            <person name="Kosti I."/>
            <person name="LaButti K."/>
            <person name="Lindquist E.A."/>
            <person name="Lucas S."/>
            <person name="Salamov A.A."/>
            <person name="Bradshaw R.E."/>
            <person name="Ciuffetti L."/>
            <person name="Hamelin R.C."/>
            <person name="Kema G.H.J."/>
            <person name="Lawrence C."/>
            <person name="Scott J.A."/>
            <person name="Spatafora J.W."/>
            <person name="Turgeon B.G."/>
            <person name="de Wit P.J.G.M."/>
            <person name="Zhong S."/>
            <person name="Goodwin S.B."/>
            <person name="Grigoriev I.V."/>
        </authorList>
    </citation>
    <scope>NUCLEOTIDE SEQUENCE [LARGE SCALE GENOMIC DNA]</scope>
    <source>
        <strain evidence="4">C5 / ATCC 48332 / race O</strain>
    </source>
</reference>
<name>M2UAX6_COCH5</name>
<gene>
    <name evidence="3" type="ORF">COCHEDRAFT_1024666</name>
</gene>
<evidence type="ECO:0000313" key="4">
    <source>
        <dbReference type="Proteomes" id="UP000016936"/>
    </source>
</evidence>
<dbReference type="OrthoDB" id="771136at2759"/>
<dbReference type="EMBL" id="KB445593">
    <property type="protein sequence ID" value="EMD85102.1"/>
    <property type="molecule type" value="Genomic_DNA"/>
</dbReference>
<dbReference type="PANTHER" id="PTHR47966:SF68">
    <property type="entry name" value="PEPTIDASE A1 DOMAIN-CONTAINING PROTEIN"/>
    <property type="match status" value="1"/>
</dbReference>
<dbReference type="PANTHER" id="PTHR47966">
    <property type="entry name" value="BETA-SITE APP-CLEAVING ENZYME, ISOFORM A-RELATED"/>
    <property type="match status" value="1"/>
</dbReference>
<comment type="similarity">
    <text evidence="1">Belongs to the peptidase A1 family.</text>
</comment>
<dbReference type="CDD" id="cd05471">
    <property type="entry name" value="pepsin_like"/>
    <property type="match status" value="1"/>
</dbReference>
<dbReference type="GO" id="GO:0004190">
    <property type="term" value="F:aspartic-type endopeptidase activity"/>
    <property type="evidence" value="ECO:0007669"/>
    <property type="project" value="InterPro"/>
</dbReference>